<comment type="caution">
    <text evidence="2">The sequence shown here is derived from an EMBL/GenBank/DDBJ whole genome shotgun (WGS) entry which is preliminary data.</text>
</comment>
<protein>
    <recommendedName>
        <fullName evidence="1">HAT C-terminal dimerisation domain-containing protein</fullName>
    </recommendedName>
</protein>
<dbReference type="InterPro" id="IPR052958">
    <property type="entry name" value="IFN-induced_PKR_regulator"/>
</dbReference>
<proteinExistence type="predicted"/>
<dbReference type="AlphaFoldDB" id="A0A9J6GLL5"/>
<reference evidence="2 3" key="1">
    <citation type="journal article" date="2020" name="Cell">
        <title>Large-Scale Comparative Analyses of Tick Genomes Elucidate Their Genetic Diversity and Vector Capacities.</title>
        <authorList>
            <consortium name="Tick Genome and Microbiome Consortium (TIGMIC)"/>
            <person name="Jia N."/>
            <person name="Wang J."/>
            <person name="Shi W."/>
            <person name="Du L."/>
            <person name="Sun Y."/>
            <person name="Zhan W."/>
            <person name="Jiang J.F."/>
            <person name="Wang Q."/>
            <person name="Zhang B."/>
            <person name="Ji P."/>
            <person name="Bell-Sakyi L."/>
            <person name="Cui X.M."/>
            <person name="Yuan T.T."/>
            <person name="Jiang B.G."/>
            <person name="Yang W.F."/>
            <person name="Lam T.T."/>
            <person name="Chang Q.C."/>
            <person name="Ding S.J."/>
            <person name="Wang X.J."/>
            <person name="Zhu J.G."/>
            <person name="Ruan X.D."/>
            <person name="Zhao L."/>
            <person name="Wei J.T."/>
            <person name="Ye R.Z."/>
            <person name="Que T.C."/>
            <person name="Du C.H."/>
            <person name="Zhou Y.H."/>
            <person name="Cheng J.X."/>
            <person name="Dai P.F."/>
            <person name="Guo W.B."/>
            <person name="Han X.H."/>
            <person name="Huang E.J."/>
            <person name="Li L.F."/>
            <person name="Wei W."/>
            <person name="Gao Y.C."/>
            <person name="Liu J.Z."/>
            <person name="Shao H.Z."/>
            <person name="Wang X."/>
            <person name="Wang C.C."/>
            <person name="Yang T.C."/>
            <person name="Huo Q.B."/>
            <person name="Li W."/>
            <person name="Chen H.Y."/>
            <person name="Chen S.E."/>
            <person name="Zhou L.G."/>
            <person name="Ni X.B."/>
            <person name="Tian J.H."/>
            <person name="Sheng Y."/>
            <person name="Liu T."/>
            <person name="Pan Y.S."/>
            <person name="Xia L.Y."/>
            <person name="Li J."/>
            <person name="Zhao F."/>
            <person name="Cao W.C."/>
        </authorList>
    </citation>
    <scope>NUCLEOTIDE SEQUENCE [LARGE SCALE GENOMIC DNA]</scope>
    <source>
        <strain evidence="2">HaeL-2018</strain>
    </source>
</reference>
<dbReference type="OrthoDB" id="6508749at2759"/>
<evidence type="ECO:0000313" key="2">
    <source>
        <dbReference type="EMBL" id="KAH9375352.1"/>
    </source>
</evidence>
<evidence type="ECO:0000259" key="1">
    <source>
        <dbReference type="Pfam" id="PF05699"/>
    </source>
</evidence>
<dbReference type="Pfam" id="PF05699">
    <property type="entry name" value="Dimer_Tnp_hAT"/>
    <property type="match status" value="1"/>
</dbReference>
<name>A0A9J6GLL5_HAELO</name>
<dbReference type="Proteomes" id="UP000821853">
    <property type="component" value="Chromosome 5"/>
</dbReference>
<evidence type="ECO:0000313" key="3">
    <source>
        <dbReference type="Proteomes" id="UP000821853"/>
    </source>
</evidence>
<sequence>MKTEPNILPRTGSDALPHSDEKFYPNLYKLLEILVLLPITTALAERTFSSFILLKNYLRSTMSERDRVRASVYSHREITISASDVIDRIGQRRRRFGFIV</sequence>
<dbReference type="EMBL" id="JABSTR010000007">
    <property type="protein sequence ID" value="KAH9375352.1"/>
    <property type="molecule type" value="Genomic_DNA"/>
</dbReference>
<dbReference type="VEuPathDB" id="VectorBase:HLOH_065107"/>
<dbReference type="OMA" id="ICNDMYP"/>
<dbReference type="PANTHER" id="PTHR46289">
    <property type="entry name" value="52 KDA REPRESSOR OF THE INHIBITOR OF THE PROTEIN KINASE-LIKE PROTEIN-RELATED"/>
    <property type="match status" value="1"/>
</dbReference>
<organism evidence="2 3">
    <name type="scientific">Haemaphysalis longicornis</name>
    <name type="common">Bush tick</name>
    <dbReference type="NCBI Taxonomy" id="44386"/>
    <lineage>
        <taxon>Eukaryota</taxon>
        <taxon>Metazoa</taxon>
        <taxon>Ecdysozoa</taxon>
        <taxon>Arthropoda</taxon>
        <taxon>Chelicerata</taxon>
        <taxon>Arachnida</taxon>
        <taxon>Acari</taxon>
        <taxon>Parasitiformes</taxon>
        <taxon>Ixodida</taxon>
        <taxon>Ixodoidea</taxon>
        <taxon>Ixodidae</taxon>
        <taxon>Haemaphysalinae</taxon>
        <taxon>Haemaphysalis</taxon>
    </lineage>
</organism>
<dbReference type="GO" id="GO:0046983">
    <property type="term" value="F:protein dimerization activity"/>
    <property type="evidence" value="ECO:0007669"/>
    <property type="project" value="InterPro"/>
</dbReference>
<dbReference type="InterPro" id="IPR008906">
    <property type="entry name" value="HATC_C_dom"/>
</dbReference>
<accession>A0A9J6GLL5</accession>
<gene>
    <name evidence="2" type="ORF">HPB48_012530</name>
</gene>
<dbReference type="PANTHER" id="PTHR46289:SF14">
    <property type="entry name" value="DUF4371 DOMAIN-CONTAINING PROTEIN"/>
    <property type="match status" value="1"/>
</dbReference>
<feature type="domain" description="HAT C-terminal dimerisation" evidence="1">
    <location>
        <begin position="20"/>
        <end position="72"/>
    </location>
</feature>
<keyword evidence="3" id="KW-1185">Reference proteome</keyword>